<dbReference type="InterPro" id="IPR036093">
    <property type="entry name" value="NAC_dom_sf"/>
</dbReference>
<keyword evidence="7" id="KW-1185">Reference proteome</keyword>
<keyword evidence="2" id="KW-0238">DNA-binding</keyword>
<dbReference type="EMBL" id="VEPZ02001452">
    <property type="protein sequence ID" value="KAE8672110.1"/>
    <property type="molecule type" value="Genomic_DNA"/>
</dbReference>
<name>A0A6A2XQF0_HIBSY</name>
<evidence type="ECO:0000256" key="2">
    <source>
        <dbReference type="ARBA" id="ARBA00023125"/>
    </source>
</evidence>
<evidence type="ECO:0000256" key="4">
    <source>
        <dbReference type="ARBA" id="ARBA00023242"/>
    </source>
</evidence>
<dbReference type="PANTHER" id="PTHR31744">
    <property type="entry name" value="PROTEIN CUP-SHAPED COTYLEDON 2-RELATED"/>
    <property type="match status" value="1"/>
</dbReference>
<dbReference type="GO" id="GO:0003677">
    <property type="term" value="F:DNA binding"/>
    <property type="evidence" value="ECO:0007669"/>
    <property type="project" value="UniProtKB-KW"/>
</dbReference>
<feature type="domain" description="NAC" evidence="5">
    <location>
        <begin position="1"/>
        <end position="96"/>
    </location>
</feature>
<comment type="caution">
    <text evidence="6">The sequence shown here is derived from an EMBL/GenBank/DDBJ whole genome shotgun (WGS) entry which is preliminary data.</text>
</comment>
<dbReference type="Pfam" id="PF02365">
    <property type="entry name" value="NAM"/>
    <property type="match status" value="1"/>
</dbReference>
<keyword evidence="1" id="KW-0805">Transcription regulation</keyword>
<protein>
    <submittedName>
        <fullName evidence="6">Ran GTPase binding protein</fullName>
    </submittedName>
</protein>
<dbReference type="Proteomes" id="UP000436088">
    <property type="component" value="Unassembled WGS sequence"/>
</dbReference>
<evidence type="ECO:0000256" key="1">
    <source>
        <dbReference type="ARBA" id="ARBA00023015"/>
    </source>
</evidence>
<dbReference type="PANTHER" id="PTHR31744:SF210">
    <property type="entry name" value="NAC DOMAIN-CONTAINING PROTEIN 86-LIKE"/>
    <property type="match status" value="1"/>
</dbReference>
<dbReference type="AlphaFoldDB" id="A0A6A2XQF0"/>
<dbReference type="Gene3D" id="2.170.150.80">
    <property type="entry name" value="NAC domain"/>
    <property type="match status" value="1"/>
</dbReference>
<evidence type="ECO:0000313" key="7">
    <source>
        <dbReference type="Proteomes" id="UP000436088"/>
    </source>
</evidence>
<dbReference type="GO" id="GO:0006355">
    <property type="term" value="P:regulation of DNA-templated transcription"/>
    <property type="evidence" value="ECO:0007669"/>
    <property type="project" value="InterPro"/>
</dbReference>
<dbReference type="PROSITE" id="PS51005">
    <property type="entry name" value="NAC"/>
    <property type="match status" value="1"/>
</dbReference>
<accession>A0A6A2XQF0</accession>
<keyword evidence="4" id="KW-0539">Nucleus</keyword>
<evidence type="ECO:0000256" key="3">
    <source>
        <dbReference type="ARBA" id="ARBA00023163"/>
    </source>
</evidence>
<reference evidence="6" key="1">
    <citation type="submission" date="2019-09" db="EMBL/GenBank/DDBJ databases">
        <title>Draft genome information of white flower Hibiscus syriacus.</title>
        <authorList>
            <person name="Kim Y.-M."/>
        </authorList>
    </citation>
    <scope>NUCLEOTIDE SEQUENCE [LARGE SCALE GENOMIC DNA]</scope>
    <source>
        <strain evidence="6">YM2019G1</strain>
    </source>
</reference>
<dbReference type="InterPro" id="IPR003441">
    <property type="entry name" value="NAC-dom"/>
</dbReference>
<sequence>MEWYFFSPRDRKYPNGSRTNRATKSGYWKATGKDRKVNSQTRAVGMKKTLVYYRGRAPHGTRSNWVMHEYRLDERECESASLGLQDAYALCRVFKKTAIAPKIAGEHYQHVSTSNPIACEHSSSLELYSERRCEESSDLPVQVDISSSSFLGRPSIDICDANDVKWMPSLSQDAFGFPNYETLPYHPSKVDVVQECARLQHRLALPPLKVDDYPHGGLITNDKLMTTGPTCESQHETDILEEILSIAHASQELINLTSGLGDACGANSSNANDFTFMTSNAMYQNQVNDMRHLPYMHNLWKNPSQESKIIPIENISSSARNEDNCIQGSGHDYNSTEFNDTGIDNAEIEDFTRGFIDEDDLSDHFLDEGTMDDLASSPSFEVVEDIKVNHGMFISTRPVANTLFHHTVPSQTVKVHQNEMTATSLLIAEATTHQNAFAQGKCMGIMAFTKQCKKALSAFLCMLVLLLY</sequence>
<evidence type="ECO:0000259" key="5">
    <source>
        <dbReference type="PROSITE" id="PS51005"/>
    </source>
</evidence>
<evidence type="ECO:0000313" key="6">
    <source>
        <dbReference type="EMBL" id="KAE8672110.1"/>
    </source>
</evidence>
<dbReference type="SUPFAM" id="SSF101941">
    <property type="entry name" value="NAC domain"/>
    <property type="match status" value="1"/>
</dbReference>
<proteinExistence type="predicted"/>
<organism evidence="6 7">
    <name type="scientific">Hibiscus syriacus</name>
    <name type="common">Rose of Sharon</name>
    <dbReference type="NCBI Taxonomy" id="106335"/>
    <lineage>
        <taxon>Eukaryota</taxon>
        <taxon>Viridiplantae</taxon>
        <taxon>Streptophyta</taxon>
        <taxon>Embryophyta</taxon>
        <taxon>Tracheophyta</taxon>
        <taxon>Spermatophyta</taxon>
        <taxon>Magnoliopsida</taxon>
        <taxon>eudicotyledons</taxon>
        <taxon>Gunneridae</taxon>
        <taxon>Pentapetalae</taxon>
        <taxon>rosids</taxon>
        <taxon>malvids</taxon>
        <taxon>Malvales</taxon>
        <taxon>Malvaceae</taxon>
        <taxon>Malvoideae</taxon>
        <taxon>Hibiscus</taxon>
    </lineage>
</organism>
<keyword evidence="3" id="KW-0804">Transcription</keyword>
<gene>
    <name evidence="6" type="ORF">F3Y22_tig00111851pilonHSYRG00042</name>
</gene>